<feature type="region of interest" description="Disordered" evidence="1">
    <location>
        <begin position="1"/>
        <end position="29"/>
    </location>
</feature>
<keyword evidence="3" id="KW-1185">Reference proteome</keyword>
<evidence type="ECO:0000313" key="3">
    <source>
        <dbReference type="Proteomes" id="UP000655570"/>
    </source>
</evidence>
<dbReference type="RefSeq" id="WP_191805981.1">
    <property type="nucleotide sequence ID" value="NZ_JACSQF010000029.1"/>
</dbReference>
<name>A0ABR8U436_9CELL</name>
<sequence>MSATRAKSRGLSSWDPDAGPGEVKVTSRSTDPRFEALVEAASHLPAPVAVTFVAHLEHDGLRSQVQCGWGTFIVDLTVTGASAWPAGGGRGWKILDPISPPAHHLAELITQVAHVAPPPEAAPVNEQA</sequence>
<proteinExistence type="predicted"/>
<reference evidence="2 3" key="1">
    <citation type="submission" date="2020-08" db="EMBL/GenBank/DDBJ databases">
        <title>A Genomic Blueprint of the Chicken Gut Microbiome.</title>
        <authorList>
            <person name="Gilroy R."/>
            <person name="Ravi A."/>
            <person name="Getino M."/>
            <person name="Pursley I."/>
            <person name="Horton D.L."/>
            <person name="Alikhan N.-F."/>
            <person name="Baker D."/>
            <person name="Gharbi K."/>
            <person name="Hall N."/>
            <person name="Watson M."/>
            <person name="Adriaenssens E.M."/>
            <person name="Foster-Nyarko E."/>
            <person name="Jarju S."/>
            <person name="Secka A."/>
            <person name="Antonio M."/>
            <person name="Oren A."/>
            <person name="Chaudhuri R."/>
            <person name="La Ragione R.M."/>
            <person name="Hildebrand F."/>
            <person name="Pallen M.J."/>
        </authorList>
    </citation>
    <scope>NUCLEOTIDE SEQUENCE [LARGE SCALE GENOMIC DNA]</scope>
    <source>
        <strain evidence="2 3">Sa2CUA9</strain>
    </source>
</reference>
<organism evidence="2 3">
    <name type="scientific">Oerskovia merdavium</name>
    <dbReference type="NCBI Taxonomy" id="2762227"/>
    <lineage>
        <taxon>Bacteria</taxon>
        <taxon>Bacillati</taxon>
        <taxon>Actinomycetota</taxon>
        <taxon>Actinomycetes</taxon>
        <taxon>Micrococcales</taxon>
        <taxon>Cellulomonadaceae</taxon>
        <taxon>Oerskovia</taxon>
    </lineage>
</organism>
<dbReference type="Proteomes" id="UP000655570">
    <property type="component" value="Unassembled WGS sequence"/>
</dbReference>
<accession>A0ABR8U436</accession>
<gene>
    <name evidence="2" type="ORF">H9641_19040</name>
</gene>
<dbReference type="EMBL" id="JACSQF010000029">
    <property type="protein sequence ID" value="MBD7982795.1"/>
    <property type="molecule type" value="Genomic_DNA"/>
</dbReference>
<evidence type="ECO:0000313" key="2">
    <source>
        <dbReference type="EMBL" id="MBD7982795.1"/>
    </source>
</evidence>
<comment type="caution">
    <text evidence="2">The sequence shown here is derived from an EMBL/GenBank/DDBJ whole genome shotgun (WGS) entry which is preliminary data.</text>
</comment>
<evidence type="ECO:0000256" key="1">
    <source>
        <dbReference type="SAM" id="MobiDB-lite"/>
    </source>
</evidence>
<protein>
    <submittedName>
        <fullName evidence="2">Uncharacterized protein</fullName>
    </submittedName>
</protein>